<feature type="region of interest" description="Disordered" evidence="20">
    <location>
        <begin position="1120"/>
        <end position="1169"/>
    </location>
</feature>
<comment type="subunit">
    <text evidence="6">Component of the Mediator complex.</text>
</comment>
<keyword evidence="12" id="KW-0805">Transcription regulation</keyword>
<feature type="region of interest" description="Disordered" evidence="20">
    <location>
        <begin position="1023"/>
        <end position="1075"/>
    </location>
</feature>
<feature type="region of interest" description="Disordered" evidence="20">
    <location>
        <begin position="1"/>
        <end position="22"/>
    </location>
</feature>
<dbReference type="PROSITE" id="PS51273">
    <property type="entry name" value="GATASE_TYPE_1"/>
    <property type="match status" value="1"/>
</dbReference>
<gene>
    <name evidence="24" type="ORF">CNMCM6805_006649</name>
</gene>
<dbReference type="FunFam" id="3.10.450.580:FF:000003">
    <property type="entry name" value="Mediator of RNA polymerase II transcription subunit 6"/>
    <property type="match status" value="1"/>
</dbReference>
<evidence type="ECO:0000313" key="25">
    <source>
        <dbReference type="Proteomes" id="UP000653565"/>
    </source>
</evidence>
<organism evidence="24 25">
    <name type="scientific">Aspergillus fumigatiaffinis</name>
    <dbReference type="NCBI Taxonomy" id="340414"/>
    <lineage>
        <taxon>Eukaryota</taxon>
        <taxon>Fungi</taxon>
        <taxon>Dikarya</taxon>
        <taxon>Ascomycota</taxon>
        <taxon>Pezizomycotina</taxon>
        <taxon>Eurotiomycetes</taxon>
        <taxon>Eurotiomycetidae</taxon>
        <taxon>Eurotiales</taxon>
        <taxon>Aspergillaceae</taxon>
        <taxon>Aspergillus</taxon>
        <taxon>Aspergillus subgen. Fumigati</taxon>
    </lineage>
</organism>
<sequence>MAPFIGDDERASGTGQSSGSGVDAPARRNVLYIDAYDSFSYNVVAMLEEVLDVKVSVMTIDSDWPEGNMVEYLQHFEAVVLGPGPGDPNVAKDVGIMRDIWNLSGADMLPVFGICLGFQSLCLHQGIPIGRLPYPLHGQVHRIKTVNRDIFENVQDVEVTLYHSLYAKMDAPEQSTRGGDSGNPHTDRFASKDLDLLAWFLLEDERTQIPMAVRHQRKPLWGVQFHPESCKSDREACAELLRRWWDMALNYNKKTGRGEYGILPDPNHYASGSITLPAAASTMLDWSASTSSCSPYRTFTARNLDAEVICENLTAPNSPTVLFQSNGRYSIISVPSPASWRLEYYSETQRLLLEKLQNCHQTESAPRGQSVTENIVERSLSVSQFWDVLRFVMDMKKVDSGSLTVPFWGGFLGYFSYEMGLACLARPKTAAEIHPTNENAGEDPADASLLWTERSIVIDHKTGQITVQSTRAGDDMPAGWLHQTEQFLQDLALSRSQCKVCTSDTEAEFLDSILKQSVIKFPTQENYQRQIRACQAELEAGESYELCLTGETLITLPSPVSQSGRASFPWKLYKRLRKYNPAAFSGFARLGNVKIVSSSPECFLNWDRDSTLEMKPMKGTVRKTEDMTMEKAREILGSTKEIAENLMIADLIRHDLYGICGSGGVHVEKLLEVEDHGRVYQMITHVKARVDRNRPGFAARDMPQLPSSNMSGYGLTALQRCLPPGSMTGAPKERSCMHLSSIEDRKRGIYSGVMGFLDLGGGGSFSVLIRTAFTCSNEQDDEQLWRIGAGGAVTTLSTPEGEWDEMLTKLRTGSLGRQLNIAAAWLSTYTRASTLVYPGSLSSISMAGPQDASLEEILWRSPPHVQMMGGYLHSNNILFYFAESPFFDATSNNASLAIQANYNEAFRHFVETREAFEGRLRTMQGLEFVVAYDPLQAAAQTDTRFAHEPSNVWVIRKQMRRKRAGQEDEVVVLATFFVVGDCIYMAPSVASVVGNRILSAVTSLTSLLKTASTLPIFTPAHGHTYLPPAPKPTEAGQPGVPSQQSKENTPMPDAENPARVPLVGSQTGNTASTFQDTRTLAESLNLFLRYEDEYMDESPLVGEPGSFIMSKANDVDRTATAKQAPNTIPTKMGTPLVRVDTPGKGPEKVGTPSSSDESRLKKKKGRVGG</sequence>
<dbReference type="InterPro" id="IPR006221">
    <property type="entry name" value="TrpG/PapA_dom"/>
</dbReference>
<dbReference type="GO" id="GO:0000162">
    <property type="term" value="P:L-tryptophan biosynthetic process"/>
    <property type="evidence" value="ECO:0007669"/>
    <property type="project" value="TreeGrafter"/>
</dbReference>
<dbReference type="Pfam" id="PF04715">
    <property type="entry name" value="Anth_synt_I_N"/>
    <property type="match status" value="1"/>
</dbReference>
<comment type="function">
    <text evidence="16">Component of the Mediator complex, a coactivator involved in the regulated transcription of nearly all RNA polymerase II-dependent genes. Mediator functions as a bridge to convey information from gene-specific regulatory proteins to the basal RNA polymerase II transcription machinery. Mediator is recruited to promoters by direct interactions with regulatory proteins and serves as a scaffold for the assembly of a functional preinitiation complex with RNA polymerase II and the general transcription factors.</text>
</comment>
<keyword evidence="15" id="KW-0539">Nucleus</keyword>
<dbReference type="GO" id="GO:0016592">
    <property type="term" value="C:mediator complex"/>
    <property type="evidence" value="ECO:0007669"/>
    <property type="project" value="InterPro"/>
</dbReference>
<accession>A0A8H4MC16</accession>
<evidence type="ECO:0000256" key="9">
    <source>
        <dbReference type="ARBA" id="ARBA00022679"/>
    </source>
</evidence>
<dbReference type="Pfam" id="PF04934">
    <property type="entry name" value="Med6"/>
    <property type="match status" value="1"/>
</dbReference>
<feature type="domain" description="Glutamine amidotransferase" evidence="21">
    <location>
        <begin position="32"/>
        <end position="233"/>
    </location>
</feature>
<dbReference type="EMBL" id="JAAAPX010000041">
    <property type="protein sequence ID" value="KAF4238021.1"/>
    <property type="molecule type" value="Genomic_DNA"/>
</dbReference>
<evidence type="ECO:0000256" key="12">
    <source>
        <dbReference type="ARBA" id="ARBA00023015"/>
    </source>
</evidence>
<feature type="domain" description="Chorismate-utilising enzyme C-terminal" evidence="22">
    <location>
        <begin position="524"/>
        <end position="809"/>
    </location>
</feature>
<name>A0A8H4MC16_9EURO</name>
<dbReference type="AlphaFoldDB" id="A0A8H4MC16"/>
<dbReference type="CDD" id="cd01743">
    <property type="entry name" value="GATase1_Anthranilate_Synthase"/>
    <property type="match status" value="1"/>
</dbReference>
<keyword evidence="10" id="KW-0289">Folate biosynthesis</keyword>
<proteinExistence type="inferred from homology"/>
<evidence type="ECO:0000256" key="7">
    <source>
        <dbReference type="ARBA" id="ARBA00013139"/>
    </source>
</evidence>
<evidence type="ECO:0000259" key="23">
    <source>
        <dbReference type="Pfam" id="PF04715"/>
    </source>
</evidence>
<dbReference type="Proteomes" id="UP000653565">
    <property type="component" value="Unassembled WGS sequence"/>
</dbReference>
<dbReference type="InterPro" id="IPR017926">
    <property type="entry name" value="GATASE"/>
</dbReference>
<dbReference type="InterPro" id="IPR019999">
    <property type="entry name" value="Anth_synth_I-like"/>
</dbReference>
<dbReference type="SUPFAM" id="SSF56322">
    <property type="entry name" value="ADC synthase"/>
    <property type="match status" value="1"/>
</dbReference>
<dbReference type="PRINTS" id="PR00096">
    <property type="entry name" value="GATASE"/>
</dbReference>
<evidence type="ECO:0000256" key="11">
    <source>
        <dbReference type="ARBA" id="ARBA00022962"/>
    </source>
</evidence>
<dbReference type="EC" id="2.6.1.85" evidence="7"/>
<dbReference type="Gene3D" id="3.40.50.880">
    <property type="match status" value="1"/>
</dbReference>
<dbReference type="PRINTS" id="PR00099">
    <property type="entry name" value="CPSGATASE"/>
</dbReference>
<comment type="subcellular location">
    <subcellularLocation>
        <location evidence="2">Nucleus</location>
    </subcellularLocation>
</comment>
<dbReference type="SUPFAM" id="SSF52317">
    <property type="entry name" value="Class I glutamine amidotransferase-like"/>
    <property type="match status" value="1"/>
</dbReference>
<evidence type="ECO:0000256" key="1">
    <source>
        <dbReference type="ARBA" id="ARBA00001000"/>
    </source>
</evidence>
<evidence type="ECO:0000256" key="19">
    <source>
        <dbReference type="ARBA" id="ARBA00031904"/>
    </source>
</evidence>
<dbReference type="GO" id="GO:0046654">
    <property type="term" value="P:tetrahydrofolate biosynthetic process"/>
    <property type="evidence" value="ECO:0007669"/>
    <property type="project" value="UniProtKB-UniPathway"/>
</dbReference>
<evidence type="ECO:0000256" key="18">
    <source>
        <dbReference type="ARBA" id="ARBA00031329"/>
    </source>
</evidence>
<keyword evidence="25" id="KW-1185">Reference proteome</keyword>
<dbReference type="InterPro" id="IPR006805">
    <property type="entry name" value="Anth_synth_I_N"/>
</dbReference>
<dbReference type="GO" id="GO:0008153">
    <property type="term" value="P:4-aminobenzoate biosynthetic process"/>
    <property type="evidence" value="ECO:0007669"/>
    <property type="project" value="TreeGrafter"/>
</dbReference>
<dbReference type="FunFam" id="3.60.120.10:FF:000009">
    <property type="entry name" value="Para-aminobenzoate synthase PabaA"/>
    <property type="match status" value="1"/>
</dbReference>
<evidence type="ECO:0000256" key="8">
    <source>
        <dbReference type="ARBA" id="ARBA00020634"/>
    </source>
</evidence>
<keyword evidence="11" id="KW-0315">Glutamine amidotransferase</keyword>
<feature type="compositionally biased region" description="Polar residues" evidence="20">
    <location>
        <begin position="1120"/>
        <end position="1129"/>
    </location>
</feature>
<evidence type="ECO:0000256" key="15">
    <source>
        <dbReference type="ARBA" id="ARBA00023242"/>
    </source>
</evidence>
<evidence type="ECO:0000256" key="17">
    <source>
        <dbReference type="ARBA" id="ARBA00031259"/>
    </source>
</evidence>
<dbReference type="Pfam" id="PF00117">
    <property type="entry name" value="GATase"/>
    <property type="match status" value="1"/>
</dbReference>
<dbReference type="UniPathway" id="UPA00077">
    <property type="reaction ID" value="UER00149"/>
</dbReference>
<evidence type="ECO:0000256" key="13">
    <source>
        <dbReference type="ARBA" id="ARBA00023159"/>
    </source>
</evidence>
<dbReference type="InterPro" id="IPR010117">
    <property type="entry name" value="PabB_fungal"/>
</dbReference>
<dbReference type="GO" id="GO:0003712">
    <property type="term" value="F:transcription coregulator activity"/>
    <property type="evidence" value="ECO:0007669"/>
    <property type="project" value="InterPro"/>
</dbReference>
<evidence type="ECO:0000256" key="14">
    <source>
        <dbReference type="ARBA" id="ARBA00023163"/>
    </source>
</evidence>
<evidence type="ECO:0000313" key="24">
    <source>
        <dbReference type="EMBL" id="KAF4238021.1"/>
    </source>
</evidence>
<evidence type="ECO:0000259" key="22">
    <source>
        <dbReference type="Pfam" id="PF00425"/>
    </source>
</evidence>
<feature type="domain" description="Anthranilate synthase component I N-terminal" evidence="23">
    <location>
        <begin position="319"/>
        <end position="467"/>
    </location>
</feature>
<reference evidence="24" key="2">
    <citation type="submission" date="2020-04" db="EMBL/GenBank/DDBJ databases">
        <authorList>
            <person name="Santos R.A.C."/>
            <person name="Steenwyk J.L."/>
            <person name="Rivero-Menendez O."/>
            <person name="Mead M.E."/>
            <person name="Silva L.P."/>
            <person name="Bastos R.W."/>
            <person name="Alastruey-Izquierdo A."/>
            <person name="Goldman G.H."/>
            <person name="Rokas A."/>
        </authorList>
    </citation>
    <scope>NUCLEOTIDE SEQUENCE</scope>
    <source>
        <strain evidence="24">CNM-CM6805</strain>
    </source>
</reference>
<dbReference type="InterPro" id="IPR005801">
    <property type="entry name" value="ADC_synthase"/>
</dbReference>
<dbReference type="GO" id="GO:0046820">
    <property type="term" value="F:4-amino-4-deoxychorismate synthase activity"/>
    <property type="evidence" value="ECO:0007669"/>
    <property type="project" value="UniProtKB-EC"/>
</dbReference>
<dbReference type="InterPro" id="IPR007018">
    <property type="entry name" value="Mediator_Med6"/>
</dbReference>
<evidence type="ECO:0000256" key="6">
    <source>
        <dbReference type="ARBA" id="ARBA00011837"/>
    </source>
</evidence>
<dbReference type="NCBIfam" id="TIGR01823">
    <property type="entry name" value="PabB-fungal"/>
    <property type="match status" value="1"/>
</dbReference>
<evidence type="ECO:0000256" key="20">
    <source>
        <dbReference type="SAM" id="MobiDB-lite"/>
    </source>
</evidence>
<evidence type="ECO:0000256" key="4">
    <source>
        <dbReference type="ARBA" id="ARBA00005970"/>
    </source>
</evidence>
<comment type="similarity">
    <text evidence="5">Belongs to the Mediator complex subunit 6 family.</text>
</comment>
<keyword evidence="14" id="KW-0804">Transcription</keyword>
<evidence type="ECO:0000256" key="3">
    <source>
        <dbReference type="ARBA" id="ARBA00005009"/>
    </source>
</evidence>
<comment type="catalytic activity">
    <reaction evidence="1">
        <text>chorismate + L-glutamine = 4-amino-4-deoxychorismate + L-glutamate</text>
        <dbReference type="Rhea" id="RHEA:11672"/>
        <dbReference type="ChEBI" id="CHEBI:29748"/>
        <dbReference type="ChEBI" id="CHEBI:29985"/>
        <dbReference type="ChEBI" id="CHEBI:58359"/>
        <dbReference type="ChEBI" id="CHEBI:58406"/>
        <dbReference type="EC" id="2.6.1.85"/>
    </reaction>
</comment>
<evidence type="ECO:0000259" key="21">
    <source>
        <dbReference type="Pfam" id="PF00117"/>
    </source>
</evidence>
<evidence type="ECO:0000256" key="16">
    <source>
        <dbReference type="ARBA" id="ARBA00025687"/>
    </source>
</evidence>
<evidence type="ECO:0000256" key="5">
    <source>
        <dbReference type="ARBA" id="ARBA00007526"/>
    </source>
</evidence>
<feature type="compositionally biased region" description="Polar residues" evidence="20">
    <location>
        <begin position="1064"/>
        <end position="1075"/>
    </location>
</feature>
<comment type="pathway">
    <text evidence="3">Cofactor biosynthesis; tetrahydrofolate biosynthesis; 4-aminobenzoate from chorismate: step 1/2.</text>
</comment>
<dbReference type="Pfam" id="PF00425">
    <property type="entry name" value="Chorismate_bind"/>
    <property type="match status" value="1"/>
</dbReference>
<evidence type="ECO:0000256" key="10">
    <source>
        <dbReference type="ARBA" id="ARBA00022909"/>
    </source>
</evidence>
<keyword evidence="9" id="KW-0808">Transferase</keyword>
<dbReference type="PANTHER" id="PTHR11236:SF18">
    <property type="entry name" value="AMINODEOXYCHORISMATE SYNTHASE"/>
    <property type="match status" value="1"/>
</dbReference>
<keyword evidence="13" id="KW-0010">Activator</keyword>
<dbReference type="GO" id="GO:0046656">
    <property type="term" value="P:folic acid biosynthetic process"/>
    <property type="evidence" value="ECO:0007669"/>
    <property type="project" value="UniProtKB-KW"/>
</dbReference>
<dbReference type="GO" id="GO:0006357">
    <property type="term" value="P:regulation of transcription by RNA polymerase II"/>
    <property type="evidence" value="ECO:0007669"/>
    <property type="project" value="InterPro"/>
</dbReference>
<evidence type="ECO:0000256" key="2">
    <source>
        <dbReference type="ARBA" id="ARBA00004123"/>
    </source>
</evidence>
<protein>
    <recommendedName>
        <fullName evidence="8">Mediator of RNA polymerase II transcription subunit 6</fullName>
        <ecNumber evidence="7">2.6.1.85</ecNumber>
    </recommendedName>
    <alternativeName>
        <fullName evidence="17">Mediator complex subunit 6</fullName>
    </alternativeName>
    <alternativeName>
        <fullName evidence="18">Para-aminobenzoate synthase</fullName>
    </alternativeName>
    <alternativeName>
        <fullName evidence="19">p-aminobenzoic acid synthase</fullName>
    </alternativeName>
</protein>
<dbReference type="InterPro" id="IPR029062">
    <property type="entry name" value="Class_I_gatase-like"/>
</dbReference>
<reference evidence="24" key="1">
    <citation type="journal article" date="2020" name="bioRxiv">
        <title>Genomic and phenotypic heterogeneity of clinical isolates of the human pathogens Aspergillus fumigatus, Aspergillus lentulus and Aspergillus fumigatiaffinis.</title>
        <authorList>
            <person name="dos Santos R.A.C."/>
            <person name="Steenwyk J.L."/>
            <person name="Rivero-Menendez O."/>
            <person name="Mead M.E."/>
            <person name="Silva L.P."/>
            <person name="Bastos R.W."/>
            <person name="Alastruey-Izquierdo A."/>
            <person name="Goldman G.H."/>
            <person name="Rokas A."/>
        </authorList>
    </citation>
    <scope>NUCLEOTIDE SEQUENCE</scope>
    <source>
        <strain evidence="24">CNM-CM6805</strain>
    </source>
</reference>
<feature type="compositionally biased region" description="Basic residues" evidence="20">
    <location>
        <begin position="1160"/>
        <end position="1169"/>
    </location>
</feature>
<dbReference type="PANTHER" id="PTHR11236">
    <property type="entry name" value="AMINOBENZOATE/ANTHRANILATE SYNTHASE"/>
    <property type="match status" value="1"/>
</dbReference>
<comment type="similarity">
    <text evidence="4">In the C-terminal section; belongs to the anthranilate synthase component I family.</text>
</comment>
<dbReference type="InterPro" id="IPR038566">
    <property type="entry name" value="Mediator_Med6_sf"/>
</dbReference>
<dbReference type="Gene3D" id="3.10.450.580">
    <property type="entry name" value="Mediator complex, subunit Med6"/>
    <property type="match status" value="1"/>
</dbReference>
<dbReference type="PRINTS" id="PR00097">
    <property type="entry name" value="ANTSNTHASEII"/>
</dbReference>
<dbReference type="Gene3D" id="3.60.120.10">
    <property type="entry name" value="Anthranilate synthase"/>
    <property type="match status" value="1"/>
</dbReference>
<comment type="caution">
    <text evidence="24">The sequence shown here is derived from an EMBL/GenBank/DDBJ whole genome shotgun (WGS) entry which is preliminary data.</text>
</comment>
<dbReference type="GO" id="GO:0005737">
    <property type="term" value="C:cytoplasm"/>
    <property type="evidence" value="ECO:0007669"/>
    <property type="project" value="TreeGrafter"/>
</dbReference>
<dbReference type="FunFam" id="3.40.50.880:FF:000099">
    <property type="entry name" value="Para-aminobenzoate synthase PabaA"/>
    <property type="match status" value="1"/>
</dbReference>
<dbReference type="InterPro" id="IPR015890">
    <property type="entry name" value="Chorismate_C"/>
</dbReference>